<gene>
    <name evidence="1" type="ORF">C725_0414</name>
</gene>
<proteinExistence type="predicted"/>
<organism evidence="1 2">
    <name type="scientific">Pacificimonas flava</name>
    <dbReference type="NCBI Taxonomy" id="1234595"/>
    <lineage>
        <taxon>Bacteria</taxon>
        <taxon>Pseudomonadati</taxon>
        <taxon>Pseudomonadota</taxon>
        <taxon>Alphaproteobacteria</taxon>
        <taxon>Sphingomonadales</taxon>
        <taxon>Sphingosinicellaceae</taxon>
        <taxon>Pacificimonas</taxon>
    </lineage>
</organism>
<dbReference type="EMBL" id="AMRV01000001">
    <property type="protein sequence ID" value="EMD84484.1"/>
    <property type="molecule type" value="Genomic_DNA"/>
</dbReference>
<accession>M2TD99</accession>
<evidence type="ECO:0000313" key="2">
    <source>
        <dbReference type="Proteomes" id="UP000011717"/>
    </source>
</evidence>
<name>M2TD99_9SPHN</name>
<keyword evidence="2" id="KW-1185">Reference proteome</keyword>
<dbReference type="AlphaFoldDB" id="M2TD99"/>
<dbReference type="Proteomes" id="UP000011717">
    <property type="component" value="Unassembled WGS sequence"/>
</dbReference>
<reference evidence="1 2" key="1">
    <citation type="journal article" date="2013" name="Genome Announc.">
        <title>Draft Genome Sequence of Strain JLT2015T, Belonging to the Family Sphingomonadaceae of the Alphaproteobacteria.</title>
        <authorList>
            <person name="Tang K."/>
            <person name="Liu K."/>
            <person name="Li S."/>
            <person name="Jiao N."/>
        </authorList>
    </citation>
    <scope>NUCLEOTIDE SEQUENCE [LARGE SCALE GENOMIC DNA]</scope>
    <source>
        <strain evidence="1 2">JLT2015</strain>
    </source>
</reference>
<evidence type="ECO:0000313" key="1">
    <source>
        <dbReference type="EMBL" id="EMD84484.1"/>
    </source>
</evidence>
<sequence>MPAFVSTSWLAPPSPYVSSGLTMPEQFDTWNFDVATLLIAQAVAASGVPQI</sequence>
<comment type="caution">
    <text evidence="1">The sequence shown here is derived from an EMBL/GenBank/DDBJ whole genome shotgun (WGS) entry which is preliminary data.</text>
</comment>
<protein>
    <submittedName>
        <fullName evidence="1">Uncharacterized protein</fullName>
    </submittedName>
</protein>